<evidence type="ECO:0000256" key="2">
    <source>
        <dbReference type="ARBA" id="ARBA00022475"/>
    </source>
</evidence>
<evidence type="ECO:0000313" key="8">
    <source>
        <dbReference type="Proteomes" id="UP001595735"/>
    </source>
</evidence>
<evidence type="ECO:0000256" key="3">
    <source>
        <dbReference type="ARBA" id="ARBA00022692"/>
    </source>
</evidence>
<dbReference type="Pfam" id="PF13440">
    <property type="entry name" value="Polysacc_synt_3"/>
    <property type="match status" value="1"/>
</dbReference>
<dbReference type="InterPro" id="IPR050833">
    <property type="entry name" value="Poly_Biosynth_Transport"/>
</dbReference>
<keyword evidence="8" id="KW-1185">Reference proteome</keyword>
<feature type="transmembrane region" description="Helical" evidence="6">
    <location>
        <begin position="281"/>
        <end position="299"/>
    </location>
</feature>
<comment type="caution">
    <text evidence="7">The sequence shown here is derived from an EMBL/GenBank/DDBJ whole genome shotgun (WGS) entry which is preliminary data.</text>
</comment>
<feature type="transmembrane region" description="Helical" evidence="6">
    <location>
        <begin position="320"/>
        <end position="342"/>
    </location>
</feature>
<feature type="transmembrane region" description="Helical" evidence="6">
    <location>
        <begin position="192"/>
        <end position="213"/>
    </location>
</feature>
<evidence type="ECO:0000256" key="4">
    <source>
        <dbReference type="ARBA" id="ARBA00022989"/>
    </source>
</evidence>
<feature type="transmembrane region" description="Helical" evidence="6">
    <location>
        <begin position="20"/>
        <end position="46"/>
    </location>
</feature>
<evidence type="ECO:0000256" key="1">
    <source>
        <dbReference type="ARBA" id="ARBA00004651"/>
    </source>
</evidence>
<keyword evidence="3 6" id="KW-0812">Transmembrane</keyword>
<feature type="transmembrane region" description="Helical" evidence="6">
    <location>
        <begin position="380"/>
        <end position="402"/>
    </location>
</feature>
<feature type="transmembrane region" description="Helical" evidence="6">
    <location>
        <begin position="234"/>
        <end position="261"/>
    </location>
</feature>
<dbReference type="Proteomes" id="UP001595735">
    <property type="component" value="Unassembled WGS sequence"/>
</dbReference>
<dbReference type="PANTHER" id="PTHR30250:SF11">
    <property type="entry name" value="O-ANTIGEN TRANSPORTER-RELATED"/>
    <property type="match status" value="1"/>
</dbReference>
<feature type="transmembrane region" description="Helical" evidence="6">
    <location>
        <begin position="348"/>
        <end position="368"/>
    </location>
</feature>
<proteinExistence type="predicted"/>
<dbReference type="RefSeq" id="WP_378169856.1">
    <property type="nucleotide sequence ID" value="NZ_JBHRYO010000002.1"/>
</dbReference>
<comment type="subcellular location">
    <subcellularLocation>
        <location evidence="1">Cell membrane</location>
        <topology evidence="1">Multi-pass membrane protein</topology>
    </subcellularLocation>
</comment>
<dbReference type="EMBL" id="JBHRYO010000002">
    <property type="protein sequence ID" value="MFC3755982.1"/>
    <property type="molecule type" value="Genomic_DNA"/>
</dbReference>
<feature type="transmembrane region" description="Helical" evidence="6">
    <location>
        <begin position="166"/>
        <end position="186"/>
    </location>
</feature>
<organism evidence="7 8">
    <name type="scientific">Chryseobacterium tructae</name>
    <dbReference type="NCBI Taxonomy" id="1037380"/>
    <lineage>
        <taxon>Bacteria</taxon>
        <taxon>Pseudomonadati</taxon>
        <taxon>Bacteroidota</taxon>
        <taxon>Flavobacteriia</taxon>
        <taxon>Flavobacteriales</taxon>
        <taxon>Weeksellaceae</taxon>
        <taxon>Chryseobacterium group</taxon>
        <taxon>Chryseobacterium</taxon>
    </lineage>
</organism>
<keyword evidence="2" id="KW-1003">Cell membrane</keyword>
<feature type="transmembrane region" description="Helical" evidence="6">
    <location>
        <begin position="408"/>
        <end position="429"/>
    </location>
</feature>
<keyword evidence="4 6" id="KW-1133">Transmembrane helix</keyword>
<gene>
    <name evidence="7" type="ORF">ACFONJ_08405</name>
</gene>
<keyword evidence="5 6" id="KW-0472">Membrane</keyword>
<feature type="transmembrane region" description="Helical" evidence="6">
    <location>
        <begin position="140"/>
        <end position="159"/>
    </location>
</feature>
<evidence type="ECO:0000313" key="7">
    <source>
        <dbReference type="EMBL" id="MFC3755982.1"/>
    </source>
</evidence>
<feature type="transmembrane region" description="Helical" evidence="6">
    <location>
        <begin position="58"/>
        <end position="77"/>
    </location>
</feature>
<reference evidence="8" key="1">
    <citation type="journal article" date="2019" name="Int. J. Syst. Evol. Microbiol.">
        <title>The Global Catalogue of Microorganisms (GCM) 10K type strain sequencing project: providing services to taxonomists for standard genome sequencing and annotation.</title>
        <authorList>
            <consortium name="The Broad Institute Genomics Platform"/>
            <consortium name="The Broad Institute Genome Sequencing Center for Infectious Disease"/>
            <person name="Wu L."/>
            <person name="Ma J."/>
        </authorList>
    </citation>
    <scope>NUCLEOTIDE SEQUENCE [LARGE SCALE GENOMIC DNA]</scope>
    <source>
        <strain evidence="8">CECT 7798</strain>
    </source>
</reference>
<protein>
    <submittedName>
        <fullName evidence="7">Oligosaccharide flippase family protein</fullName>
    </submittedName>
</protein>
<feature type="transmembrane region" description="Helical" evidence="6">
    <location>
        <begin position="97"/>
        <end position="120"/>
    </location>
</feature>
<evidence type="ECO:0000256" key="5">
    <source>
        <dbReference type="ARBA" id="ARBA00023136"/>
    </source>
</evidence>
<sequence length="433" mass="48869">MSNLKQKFNDLLKSDLNKRIFSHSFWILSGNILSKAILLVATILMAKYLNKHEYGQFGIIKSTILMFAMFAGMELGITATKYISQYKVTNPSKVEKIVGLSNFFAITISIIISIIVFVFAKEIAKQINAPALFPEIRISSFILFFSSLNGIQNGILAGLEKFKVISINSAIAGVISSVFMIVASVYGDLELITIAFGSNFVILFLLNFISLKTNFFSEYNIQIFSKRNFDEVHVLWKFSLPAILAGLMVGPVTWYCNYLLVNQINGYQQMANFDIANQWRNTILFIPAALSQIALPLLSSSLGDKKEYKSIYIRNIKLNFYIAFFFVIVLVIMSPGIIYFYGDKYSDALLPLIIMFVTTGLIAINNVIGQAIASQDKMWLGFFVNLLWAIILIICSYIFIVINQWGAVGISLAYLISYISHTLVQFLYIKRFL</sequence>
<accession>A0ABV7XU22</accession>
<dbReference type="PANTHER" id="PTHR30250">
    <property type="entry name" value="PST FAMILY PREDICTED COLANIC ACID TRANSPORTER"/>
    <property type="match status" value="1"/>
</dbReference>
<name>A0ABV7XU22_9FLAO</name>
<evidence type="ECO:0000256" key="6">
    <source>
        <dbReference type="SAM" id="Phobius"/>
    </source>
</evidence>